<reference evidence="17" key="2">
    <citation type="journal article" date="2014" name="ISME J.">
        <title>Microbial stratification in low pH oxic and suboxic macroscopic growths along an acid mine drainage.</title>
        <authorList>
            <person name="Mendez-Garcia C."/>
            <person name="Mesa V."/>
            <person name="Sprenger R.R."/>
            <person name="Richter M."/>
            <person name="Diez M.S."/>
            <person name="Solano J."/>
            <person name="Bargiela R."/>
            <person name="Golyshina O.V."/>
            <person name="Manteca A."/>
            <person name="Ramos J.L."/>
            <person name="Gallego J.R."/>
            <person name="Llorente I."/>
            <person name="Martins Dos Santos V.A."/>
            <person name="Jensen O.N."/>
            <person name="Pelaez A.I."/>
            <person name="Sanchez J."/>
            <person name="Ferrer M."/>
        </authorList>
    </citation>
    <scope>NUCLEOTIDE SEQUENCE</scope>
</reference>
<dbReference type="NCBIfam" id="TIGR01273">
    <property type="entry name" value="speA"/>
    <property type="match status" value="1"/>
</dbReference>
<keyword evidence="11" id="KW-0620">Polyamine biosynthesis</keyword>
<dbReference type="GO" id="GO:0008295">
    <property type="term" value="P:spermidine biosynthetic process"/>
    <property type="evidence" value="ECO:0007669"/>
    <property type="project" value="UniProtKB-KW"/>
</dbReference>
<evidence type="ECO:0000256" key="11">
    <source>
        <dbReference type="ARBA" id="ARBA00023115"/>
    </source>
</evidence>
<dbReference type="GO" id="GO:0046872">
    <property type="term" value="F:metal ion binding"/>
    <property type="evidence" value="ECO:0007669"/>
    <property type="project" value="UniProtKB-KW"/>
</dbReference>
<dbReference type="SUPFAM" id="SSF50621">
    <property type="entry name" value="Alanine racemase C-terminal domain-like"/>
    <property type="match status" value="1"/>
</dbReference>
<comment type="cofactor">
    <cofactor evidence="1">
        <name>pyridoxal 5'-phosphate</name>
        <dbReference type="ChEBI" id="CHEBI:597326"/>
    </cofactor>
</comment>
<dbReference type="InterPro" id="IPR041128">
    <property type="entry name" value="Arg_decarbox_C"/>
</dbReference>
<evidence type="ECO:0000256" key="8">
    <source>
        <dbReference type="ARBA" id="ARBA00022842"/>
    </source>
</evidence>
<evidence type="ECO:0000256" key="10">
    <source>
        <dbReference type="ARBA" id="ARBA00023066"/>
    </source>
</evidence>
<dbReference type="GO" id="GO:0033388">
    <property type="term" value="P:putrescine biosynthetic process from arginine"/>
    <property type="evidence" value="ECO:0007669"/>
    <property type="project" value="TreeGrafter"/>
</dbReference>
<gene>
    <name evidence="17" type="ORF">B1B_09071</name>
</gene>
<reference evidence="17" key="1">
    <citation type="submission" date="2013-08" db="EMBL/GenBank/DDBJ databases">
        <authorList>
            <person name="Mendez C."/>
            <person name="Richter M."/>
            <person name="Ferrer M."/>
            <person name="Sanchez J."/>
        </authorList>
    </citation>
    <scope>NUCLEOTIDE SEQUENCE</scope>
</reference>
<dbReference type="EC" id="4.1.1.19" evidence="5"/>
<evidence type="ECO:0000259" key="14">
    <source>
        <dbReference type="Pfam" id="PF02784"/>
    </source>
</evidence>
<feature type="region of interest" description="Disordered" evidence="13">
    <location>
        <begin position="1"/>
        <end position="21"/>
    </location>
</feature>
<keyword evidence="10" id="KW-0745">Spermidine biosynthesis</keyword>
<dbReference type="InterPro" id="IPR009006">
    <property type="entry name" value="Ala_racemase/Decarboxylase_C"/>
</dbReference>
<keyword evidence="12" id="KW-0456">Lyase</keyword>
<dbReference type="AlphaFoldDB" id="T1AG02"/>
<dbReference type="InterPro" id="IPR040634">
    <property type="entry name" value="Arg_decarb_HB"/>
</dbReference>
<dbReference type="SUPFAM" id="SSF51419">
    <property type="entry name" value="PLP-binding barrel"/>
    <property type="match status" value="1"/>
</dbReference>
<feature type="domain" description="Arginine decarboxylase helical bundle" evidence="15">
    <location>
        <begin position="385"/>
        <end position="461"/>
    </location>
</feature>
<keyword evidence="8" id="KW-0460">Magnesium</keyword>
<comment type="caution">
    <text evidence="17">The sequence shown here is derived from an EMBL/GenBank/DDBJ whole genome shotgun (WGS) entry which is preliminary data.</text>
</comment>
<evidence type="ECO:0000259" key="16">
    <source>
        <dbReference type="Pfam" id="PF17944"/>
    </source>
</evidence>
<dbReference type="PANTHER" id="PTHR43295">
    <property type="entry name" value="ARGININE DECARBOXYLASE"/>
    <property type="match status" value="1"/>
</dbReference>
<feature type="domain" description="Arginine decarboxylase C-terminal helical" evidence="16">
    <location>
        <begin position="590"/>
        <end position="637"/>
    </location>
</feature>
<organism evidence="17">
    <name type="scientific">mine drainage metagenome</name>
    <dbReference type="NCBI Taxonomy" id="410659"/>
    <lineage>
        <taxon>unclassified sequences</taxon>
        <taxon>metagenomes</taxon>
        <taxon>ecological metagenomes</taxon>
    </lineage>
</organism>
<evidence type="ECO:0000256" key="6">
    <source>
        <dbReference type="ARBA" id="ARBA00022723"/>
    </source>
</evidence>
<dbReference type="InterPro" id="IPR029066">
    <property type="entry name" value="PLP-binding_barrel"/>
</dbReference>
<evidence type="ECO:0000256" key="2">
    <source>
        <dbReference type="ARBA" id="ARBA00001946"/>
    </source>
</evidence>
<dbReference type="PIRSF" id="PIRSF001336">
    <property type="entry name" value="Arg_decrbxlase"/>
    <property type="match status" value="1"/>
</dbReference>
<evidence type="ECO:0000256" key="3">
    <source>
        <dbReference type="ARBA" id="ARBA00002257"/>
    </source>
</evidence>
<keyword evidence="9" id="KW-0663">Pyridoxal phosphate</keyword>
<evidence type="ECO:0000313" key="17">
    <source>
        <dbReference type="EMBL" id="EQD56072.1"/>
    </source>
</evidence>
<dbReference type="Pfam" id="PF17944">
    <property type="entry name" value="Arg_decarbox_C"/>
    <property type="match status" value="1"/>
</dbReference>
<dbReference type="Gene3D" id="1.20.58.930">
    <property type="match status" value="1"/>
</dbReference>
<comment type="cofactor">
    <cofactor evidence="2">
        <name>Mg(2+)</name>
        <dbReference type="ChEBI" id="CHEBI:18420"/>
    </cofactor>
</comment>
<evidence type="ECO:0000256" key="13">
    <source>
        <dbReference type="SAM" id="MobiDB-lite"/>
    </source>
</evidence>
<dbReference type="GO" id="GO:0008792">
    <property type="term" value="F:arginine decarboxylase activity"/>
    <property type="evidence" value="ECO:0007669"/>
    <property type="project" value="UniProtKB-EC"/>
</dbReference>
<evidence type="ECO:0000256" key="1">
    <source>
        <dbReference type="ARBA" id="ARBA00001933"/>
    </source>
</evidence>
<proteinExistence type="inferred from homology"/>
<evidence type="ECO:0000256" key="4">
    <source>
        <dbReference type="ARBA" id="ARBA00008357"/>
    </source>
</evidence>
<dbReference type="NCBIfam" id="NF003763">
    <property type="entry name" value="PRK05354.1"/>
    <property type="match status" value="1"/>
</dbReference>
<dbReference type="Gene3D" id="2.40.37.10">
    <property type="entry name" value="Lyase, Ornithine Decarboxylase, Chain A, domain 1"/>
    <property type="match status" value="1"/>
</dbReference>
<dbReference type="PRINTS" id="PR01180">
    <property type="entry name" value="ARGDCRBXLASE"/>
</dbReference>
<keyword evidence="7" id="KW-0210">Decarboxylase</keyword>
<comment type="similarity">
    <text evidence="4">Belongs to the Orn/Lys/Arg decarboxylase class-II family. SpeA subfamily.</text>
</comment>
<dbReference type="PANTHER" id="PTHR43295:SF9">
    <property type="entry name" value="BIOSYNTHETIC ARGININE DECARBOXYLASE"/>
    <property type="match status" value="1"/>
</dbReference>
<dbReference type="InterPro" id="IPR002985">
    <property type="entry name" value="Arg_decrbxlase"/>
</dbReference>
<evidence type="ECO:0000256" key="12">
    <source>
        <dbReference type="ARBA" id="ARBA00023239"/>
    </source>
</evidence>
<dbReference type="CDD" id="cd06830">
    <property type="entry name" value="PLPDE_III_ADC"/>
    <property type="match status" value="1"/>
</dbReference>
<dbReference type="Gene3D" id="3.20.20.10">
    <property type="entry name" value="Alanine racemase"/>
    <property type="match status" value="1"/>
</dbReference>
<dbReference type="Gene3D" id="1.10.287.3440">
    <property type="match status" value="1"/>
</dbReference>
<sequence>MPTRPRSVPTGKKNPAHSVHGDPGARYGLARWGDGFFAVDSLGHLVVRPDRDPAAGIDLCALTEDLLETGLRFPILLRFPEILKQRLAELTHAFTRAREREGYNGTYLPIYPVKVNQEHAVVTSLVEGAGGGIGLEAGSKPELVMALALAPAGGTIIANGYKDRAYIRLALVAGKLGLRVFLVLEKPSELDLVLEEAHRLDCIPHLGVRVRLAAIASGKWQNTGGAKSKFGFTIPELLATLARLEESGWLGHLELLHFHLGSQIANLRDIQGALQEAGRIWAELRGRGIPLQTVDVGGGLAIDYEGTRSRSACSMNYSMEQYAEVIVRTFQEASEAAGCVAPDLMSESGRALCAHHAVLVTDVIETESPLASAGLQPRMEPDWALRELWALYERGEASAAPEEIYQEALYWLQEVHARFSRGVLDLETRAEAERLFQALIRRLEPRWDPVRVGSHELREELEERLAQKMFCNLSIFQSLPDIWALEQIFPIVPLKGLDRPPARHVRLYDLTCDSDGRIDRYVGPECLTPTLPVPDAASGALWLGFFLVGAYQEILGDMHNLFGATGSVVVERVDGRIRHSRAHPGDTALDLLRHVHWDETELSGRLEEKLSQSHLSDAAGRAFRKTVDDVLSGSTYLLPEVR</sequence>
<name>T1AG02_9ZZZZ</name>
<evidence type="ECO:0000259" key="15">
    <source>
        <dbReference type="Pfam" id="PF17810"/>
    </source>
</evidence>
<keyword evidence="6" id="KW-0479">Metal-binding</keyword>
<comment type="function">
    <text evidence="3">Catalyzes the biosynthesis of agmatine from arginine.</text>
</comment>
<evidence type="ECO:0000256" key="7">
    <source>
        <dbReference type="ARBA" id="ARBA00022793"/>
    </source>
</evidence>
<dbReference type="Pfam" id="PF02784">
    <property type="entry name" value="Orn_Arg_deC_N"/>
    <property type="match status" value="1"/>
</dbReference>
<accession>T1AG02</accession>
<dbReference type="GO" id="GO:0006527">
    <property type="term" value="P:L-arginine catabolic process"/>
    <property type="evidence" value="ECO:0007669"/>
    <property type="project" value="InterPro"/>
</dbReference>
<feature type="domain" description="Orn/DAP/Arg decarboxylase 2 N-terminal" evidence="14">
    <location>
        <begin position="97"/>
        <end position="354"/>
    </location>
</feature>
<evidence type="ECO:0000256" key="5">
    <source>
        <dbReference type="ARBA" id="ARBA00012426"/>
    </source>
</evidence>
<dbReference type="InterPro" id="IPR000183">
    <property type="entry name" value="Orn/DAP/Arg_de-COase"/>
</dbReference>
<protein>
    <recommendedName>
        <fullName evidence="5">arginine decarboxylase</fullName>
        <ecNumber evidence="5">4.1.1.19</ecNumber>
    </recommendedName>
</protein>
<dbReference type="InterPro" id="IPR022644">
    <property type="entry name" value="De-COase2_N"/>
</dbReference>
<dbReference type="EMBL" id="AUZY01005958">
    <property type="protein sequence ID" value="EQD56072.1"/>
    <property type="molecule type" value="Genomic_DNA"/>
</dbReference>
<evidence type="ECO:0000256" key="9">
    <source>
        <dbReference type="ARBA" id="ARBA00022898"/>
    </source>
</evidence>
<dbReference type="PRINTS" id="PR01179">
    <property type="entry name" value="ODADCRBXLASE"/>
</dbReference>
<dbReference type="Pfam" id="PF17810">
    <property type="entry name" value="Arg_decarb_HB"/>
    <property type="match status" value="1"/>
</dbReference>